<evidence type="ECO:0000313" key="2">
    <source>
        <dbReference type="Proteomes" id="UP001596112"/>
    </source>
</evidence>
<dbReference type="EMBL" id="JBHSNZ010000015">
    <property type="protein sequence ID" value="MFC5810246.1"/>
    <property type="molecule type" value="Genomic_DNA"/>
</dbReference>
<organism evidence="1 2">
    <name type="scientific">Streptomyces heilongjiangensis</name>
    <dbReference type="NCBI Taxonomy" id="945052"/>
    <lineage>
        <taxon>Bacteria</taxon>
        <taxon>Bacillati</taxon>
        <taxon>Actinomycetota</taxon>
        <taxon>Actinomycetes</taxon>
        <taxon>Kitasatosporales</taxon>
        <taxon>Streptomycetaceae</taxon>
        <taxon>Streptomyces</taxon>
    </lineage>
</organism>
<comment type="caution">
    <text evidence="1">The sequence shown here is derived from an EMBL/GenBank/DDBJ whole genome shotgun (WGS) entry which is preliminary data.</text>
</comment>
<name>A0ABW1BBQ3_9ACTN</name>
<protein>
    <submittedName>
        <fullName evidence="1">Uncharacterized protein</fullName>
    </submittedName>
</protein>
<dbReference type="RefSeq" id="WP_272171769.1">
    <property type="nucleotide sequence ID" value="NZ_JAQOSL010000036.1"/>
</dbReference>
<evidence type="ECO:0000313" key="1">
    <source>
        <dbReference type="EMBL" id="MFC5810246.1"/>
    </source>
</evidence>
<keyword evidence="2" id="KW-1185">Reference proteome</keyword>
<dbReference type="Proteomes" id="UP001596112">
    <property type="component" value="Unassembled WGS sequence"/>
</dbReference>
<sequence length="49" mass="5515">MVSGRIEVVLGGQFRVGEEAERAEPAVRGDDDHGRAMARLSWMSWEPWS</sequence>
<reference evidence="2" key="1">
    <citation type="journal article" date="2019" name="Int. J. Syst. Evol. Microbiol.">
        <title>The Global Catalogue of Microorganisms (GCM) 10K type strain sequencing project: providing services to taxonomists for standard genome sequencing and annotation.</title>
        <authorList>
            <consortium name="The Broad Institute Genomics Platform"/>
            <consortium name="The Broad Institute Genome Sequencing Center for Infectious Disease"/>
            <person name="Wu L."/>
            <person name="Ma J."/>
        </authorList>
    </citation>
    <scope>NUCLEOTIDE SEQUENCE [LARGE SCALE GENOMIC DNA]</scope>
    <source>
        <strain evidence="2">JCM 9918</strain>
    </source>
</reference>
<accession>A0ABW1BBQ3</accession>
<proteinExistence type="predicted"/>
<gene>
    <name evidence="1" type="ORF">ACFQGO_22560</name>
</gene>